<proteinExistence type="predicted"/>
<dbReference type="AlphaFoldDB" id="L7J303"/>
<dbReference type="EMBL" id="JH795783">
    <property type="protein sequence ID" value="ELQ62606.1"/>
    <property type="molecule type" value="Genomic_DNA"/>
</dbReference>
<reference evidence="1" key="1">
    <citation type="journal article" date="2012" name="PLoS Genet.">
        <title>Comparative analysis of the genomes of two field isolates of the rice blast fungus Magnaporthe oryzae.</title>
        <authorList>
            <person name="Xue M."/>
            <person name="Yang J."/>
            <person name="Li Z."/>
            <person name="Hu S."/>
            <person name="Yao N."/>
            <person name="Dean R.A."/>
            <person name="Zhao W."/>
            <person name="Shen M."/>
            <person name="Zhang H."/>
            <person name="Li C."/>
            <person name="Liu L."/>
            <person name="Cao L."/>
            <person name="Xu X."/>
            <person name="Xing Y."/>
            <person name="Hsiang T."/>
            <person name="Zhang Z."/>
            <person name="Xu J.R."/>
            <person name="Peng Y.L."/>
        </authorList>
    </citation>
    <scope>NUCLEOTIDE SEQUENCE [LARGE SCALE GENOMIC DNA]</scope>
    <source>
        <strain evidence="1">P131</strain>
    </source>
</reference>
<evidence type="ECO:0000313" key="1">
    <source>
        <dbReference type="EMBL" id="ELQ62606.1"/>
    </source>
</evidence>
<protein>
    <submittedName>
        <fullName evidence="1">Uncharacterized protein</fullName>
    </submittedName>
</protein>
<gene>
    <name evidence="1" type="ORF">OOW_P131scaffold01060g2</name>
</gene>
<organism>
    <name type="scientific">Pyricularia oryzae (strain P131)</name>
    <name type="common">Rice blast fungus</name>
    <name type="synonym">Magnaporthe oryzae</name>
    <dbReference type="NCBI Taxonomy" id="1143193"/>
    <lineage>
        <taxon>Eukaryota</taxon>
        <taxon>Fungi</taxon>
        <taxon>Dikarya</taxon>
        <taxon>Ascomycota</taxon>
        <taxon>Pezizomycotina</taxon>
        <taxon>Sordariomycetes</taxon>
        <taxon>Sordariomycetidae</taxon>
        <taxon>Magnaporthales</taxon>
        <taxon>Pyriculariaceae</taxon>
        <taxon>Pyricularia</taxon>
    </lineage>
</organism>
<sequence length="131" mass="14383">MRRGTAASQRPASLPAPPMVCNHFALELFGAGWQGKQLVGMGAGLDPVEPDPKQNWQTLALPRPYVDYRYSVLLDGGSQAEAMWQRIFDAAVLTYIQQALGNVYARRGGRGMWATKVKSSRFDQQDGAIVS</sequence>
<name>L7J303_PYRO1</name>
<accession>L7J303</accession>